<feature type="transmembrane region" description="Helical" evidence="19">
    <location>
        <begin position="323"/>
        <end position="344"/>
    </location>
</feature>
<feature type="region of interest" description="Disordered" evidence="18">
    <location>
        <begin position="774"/>
        <end position="809"/>
    </location>
</feature>
<keyword evidence="4" id="KW-1032">Host cell membrane</keyword>
<keyword evidence="7 19" id="KW-0812">Transmembrane</keyword>
<keyword evidence="13 19" id="KW-1133">Transmembrane helix</keyword>
<evidence type="ECO:0000256" key="6">
    <source>
        <dbReference type="ARBA" id="ARBA00022581"/>
    </source>
</evidence>
<keyword evidence="5 17" id="KW-0348">Hemagglutinin</keyword>
<reference evidence="20" key="1">
    <citation type="submission" date="2020-07" db="EMBL/GenBank/DDBJ databases">
        <authorList>
            <person name="Song J.-W."/>
        </authorList>
    </citation>
    <scope>NUCLEOTIDE SEQUENCE</scope>
    <source>
        <strain evidence="20">Aa17-260</strain>
    </source>
</reference>
<dbReference type="GO" id="GO:0055036">
    <property type="term" value="C:virion membrane"/>
    <property type="evidence" value="ECO:0007669"/>
    <property type="project" value="UniProtKB-SubCell"/>
</dbReference>
<evidence type="ECO:0000256" key="10">
    <source>
        <dbReference type="ARBA" id="ARBA00022870"/>
    </source>
</evidence>
<reference evidence="20" key="2">
    <citation type="journal article" date="2021" name="Virology (Lond)">
        <title>Novel Paju Apodemus paramyxovirus 1 and 2, harbored by Apodemus agrarius in the Republic of Korea.</title>
        <authorList>
            <person name="Lee S.H."/>
            <person name="No J.S."/>
            <person name="Kim K."/>
            <person name="Budhathoki S."/>
            <person name="Park K."/>
            <person name="Lee G.Y."/>
            <person name="Cho S."/>
            <person name="Kim B.H."/>
            <person name="Cho S."/>
            <person name="Kim J."/>
            <person name="Lee J."/>
            <person name="Cho S.H."/>
            <person name="Kim H.C."/>
            <person name="Klein T.A."/>
            <person name="Uhm C.S."/>
            <person name="Kim W.K."/>
            <person name="Song J.W."/>
        </authorList>
    </citation>
    <scope>NUCLEOTIDE SEQUENCE</scope>
    <source>
        <strain evidence="20">Aa17-260</strain>
    </source>
</reference>
<evidence type="ECO:0000256" key="15">
    <source>
        <dbReference type="ARBA" id="ARBA00023180"/>
    </source>
</evidence>
<keyword evidence="12" id="KW-0735">Signal-anchor</keyword>
<evidence type="ECO:0000313" key="20">
    <source>
        <dbReference type="EMBL" id="QXU63468.1"/>
    </source>
</evidence>
<feature type="compositionally biased region" description="Polar residues" evidence="18">
    <location>
        <begin position="836"/>
        <end position="851"/>
    </location>
</feature>
<dbReference type="GO" id="GO:0019062">
    <property type="term" value="P:virion attachment to host cell"/>
    <property type="evidence" value="ECO:0007669"/>
    <property type="project" value="UniProtKB-KW"/>
</dbReference>
<dbReference type="EMBL" id="MT823462">
    <property type="protein sequence ID" value="QXU63468.1"/>
    <property type="molecule type" value="Viral_cRNA"/>
</dbReference>
<feature type="compositionally biased region" description="Polar residues" evidence="18">
    <location>
        <begin position="1158"/>
        <end position="1167"/>
    </location>
</feature>
<feature type="compositionally biased region" description="Low complexity" evidence="18">
    <location>
        <begin position="996"/>
        <end position="1023"/>
    </location>
</feature>
<feature type="region of interest" description="Disordered" evidence="18">
    <location>
        <begin position="834"/>
        <end position="961"/>
    </location>
</feature>
<keyword evidence="10" id="KW-1043">Host membrane</keyword>
<name>A0A8F7CEX7_9MONO</name>
<protein>
    <submittedName>
        <fullName evidence="20">G protein</fullName>
    </submittedName>
</protein>
<evidence type="ECO:0000256" key="7">
    <source>
        <dbReference type="ARBA" id="ARBA00022692"/>
    </source>
</evidence>
<dbReference type="GO" id="GO:0020002">
    <property type="term" value="C:host cell plasma membrane"/>
    <property type="evidence" value="ECO:0007669"/>
    <property type="project" value="UniProtKB-SubCell"/>
</dbReference>
<evidence type="ECO:0000256" key="12">
    <source>
        <dbReference type="ARBA" id="ARBA00022968"/>
    </source>
</evidence>
<evidence type="ECO:0000256" key="18">
    <source>
        <dbReference type="SAM" id="MobiDB-lite"/>
    </source>
</evidence>
<evidence type="ECO:0000256" key="3">
    <source>
        <dbReference type="ARBA" id="ARBA00007701"/>
    </source>
</evidence>
<evidence type="ECO:0000256" key="14">
    <source>
        <dbReference type="ARBA" id="ARBA00023136"/>
    </source>
</evidence>
<evidence type="ECO:0000256" key="4">
    <source>
        <dbReference type="ARBA" id="ARBA00022511"/>
    </source>
</evidence>
<evidence type="ECO:0000256" key="5">
    <source>
        <dbReference type="ARBA" id="ARBA00022546"/>
    </source>
</evidence>
<dbReference type="GO" id="GO:0019031">
    <property type="term" value="C:viral envelope"/>
    <property type="evidence" value="ECO:0007669"/>
    <property type="project" value="UniProtKB-KW"/>
</dbReference>
<dbReference type="InterPro" id="IPR036278">
    <property type="entry name" value="Sialidase_sf"/>
</dbReference>
<feature type="compositionally biased region" description="Low complexity" evidence="18">
    <location>
        <begin position="872"/>
        <end position="888"/>
    </location>
</feature>
<organism evidence="20">
    <name type="scientific">Jeilongvirus sp</name>
    <dbReference type="NCBI Taxonomy" id="2686070"/>
    <lineage>
        <taxon>Viruses</taxon>
        <taxon>Riboviria</taxon>
        <taxon>Orthornavirae</taxon>
        <taxon>Negarnaviricota</taxon>
        <taxon>Haploviricotina</taxon>
        <taxon>Monjiviricetes</taxon>
        <taxon>Mononegavirales</taxon>
        <taxon>Paramyxoviridae</taxon>
        <taxon>Orthoparamyxovirinae</taxon>
        <taxon>Jeilongvirus</taxon>
    </lineage>
</organism>
<feature type="compositionally biased region" description="Basic and acidic residues" evidence="18">
    <location>
        <begin position="1217"/>
        <end position="1232"/>
    </location>
</feature>
<keyword evidence="9" id="KW-0946">Virion</keyword>
<comment type="similarity">
    <text evidence="3 17">Belongs to the paramyxoviruses hemagglutinin-neuraminidase family.</text>
</comment>
<keyword evidence="11 17" id="KW-0261">Viral envelope protein</keyword>
<feature type="compositionally biased region" description="Low complexity" evidence="18">
    <location>
        <begin position="1193"/>
        <end position="1213"/>
    </location>
</feature>
<proteinExistence type="inferred from homology"/>
<dbReference type="GO" id="GO:0004308">
    <property type="term" value="F:exo-alpha-sialidase activity"/>
    <property type="evidence" value="ECO:0007669"/>
    <property type="project" value="InterPro"/>
</dbReference>
<evidence type="ECO:0000256" key="16">
    <source>
        <dbReference type="ARBA" id="ARBA00023296"/>
    </source>
</evidence>
<dbReference type="Pfam" id="PF00423">
    <property type="entry name" value="HN"/>
    <property type="match status" value="1"/>
</dbReference>
<evidence type="ECO:0000256" key="13">
    <source>
        <dbReference type="ARBA" id="ARBA00022989"/>
    </source>
</evidence>
<dbReference type="InterPro" id="IPR016285">
    <property type="entry name" value="Hemagglutn-neuramid"/>
</dbReference>
<evidence type="ECO:0000256" key="8">
    <source>
        <dbReference type="ARBA" id="ARBA00022804"/>
    </source>
</evidence>
<dbReference type="CDD" id="cd15469">
    <property type="entry name" value="HN"/>
    <property type="match status" value="1"/>
</dbReference>
<feature type="compositionally biased region" description="Polar residues" evidence="18">
    <location>
        <begin position="952"/>
        <end position="961"/>
    </location>
</feature>
<evidence type="ECO:0000256" key="19">
    <source>
        <dbReference type="SAM" id="Phobius"/>
    </source>
</evidence>
<feature type="compositionally biased region" description="Polar residues" evidence="18">
    <location>
        <begin position="1035"/>
        <end position="1052"/>
    </location>
</feature>
<feature type="compositionally biased region" description="Basic and acidic residues" evidence="18">
    <location>
        <begin position="1176"/>
        <end position="1192"/>
    </location>
</feature>
<accession>A0A8F7CEX7</accession>
<evidence type="ECO:0000256" key="17">
    <source>
        <dbReference type="RuleBase" id="RU004216"/>
    </source>
</evidence>
<evidence type="ECO:0000256" key="2">
    <source>
        <dbReference type="ARBA" id="ARBA00004336"/>
    </source>
</evidence>
<comment type="subcellular location">
    <subcellularLocation>
        <location evidence="2">Host cell membrane</location>
        <topology evidence="2">Single-pass type II membrane protein</topology>
    </subcellularLocation>
    <subcellularLocation>
        <location evidence="1">Virion membrane</location>
        <topology evidence="1">Single-pass type II membrane protein</topology>
    </subcellularLocation>
</comment>
<dbReference type="SUPFAM" id="SSF50939">
    <property type="entry name" value="Sialidases"/>
    <property type="match status" value="1"/>
</dbReference>
<keyword evidence="16" id="KW-1160">Virus entry into host cell</keyword>
<feature type="transmembrane region" description="Helical" evidence="19">
    <location>
        <begin position="36"/>
        <end position="64"/>
    </location>
</feature>
<dbReference type="GO" id="GO:0046789">
    <property type="term" value="F:host cell surface receptor binding"/>
    <property type="evidence" value="ECO:0007669"/>
    <property type="project" value="InterPro"/>
</dbReference>
<feature type="region of interest" description="Disordered" evidence="18">
    <location>
        <begin position="973"/>
        <end position="1238"/>
    </location>
</feature>
<keyword evidence="6" id="KW-0945">Host-virus interaction</keyword>
<feature type="compositionally biased region" description="Polar residues" evidence="18">
    <location>
        <begin position="908"/>
        <end position="931"/>
    </location>
</feature>
<feature type="compositionally biased region" description="Polar residues" evidence="18">
    <location>
        <begin position="1063"/>
        <end position="1084"/>
    </location>
</feature>
<sequence>MSQLAAHNLAMSNFYGTQRGDILESKKSDLPDPQPIFRYASMIVGLLSLFTIIALNVTNIIYLTESGGTMQSIKNNQDSLSGSVREASGLLIEDIKPKTDLINSMVSYNIPTQLSMIHSMIKNEVLKQCTPSFMFNNTVCPIVENPAHSHYFEEVNLEGFSGCKTSTSKVIINSNATFVEYPSFIPGSTKPGSCIRFPSFSLSTSIFAYAHTIMGHGCSELDIGDHYFSIGRIADHGHDQPVFETLTEWFVNDKINRRTCTVAAGKVGAWMACIIMTETFYEDMMSPEHGKVTISYLDIYGRKREWMYSKSEIRVDYPMTSMYFSIGSGAVVGDTVYFLVWGAMTFPIEQNAYCNAPGCSSWTQQMCNTAQRPPFLGNRQILNALLYFKTNTDGKPILSLRAFTPGNVPLGSEGRLIYFETTQKLYIYLRSTSWHALPLTGLINMGPPISITWFEQRAVSRPGNAPCGASNRCPRTCMTGVYTDLFPLGTSYEYSVTAYLDSETRRINPVLAFIDQNSIIYRRTVTNATQKAEYTTTTCFTFKLRIWCLSIVEMAPSTITSYEPVPFLYQLDVTCLNFVTNITAPLMNGAQPYSVGPYEDPRNECYFERLGDDTYFIVSIPSAIQAYAIRQNPDTQGSSEGIFVEDLCPLALSAFKSMRPSMRGLSALVIGNWQLRPVKITGGLRMPLLSDNKDQVPARFVSPEDPGHNPFPGDLYTGDPCNKKGRHCICYDSDWNEIYTPGPDDYLFPPTTPKSTTVFRPVSMENHIINGSQQEVTPSHNTGGDIITKSHDLNGGNSADKPGVNPTENSMIMPSKIPEVDPEHVGTKKGPEVEYQVTTHSPTTKMQISHGTTRETPESQVTTPHVIDQGTTKHSSTNNNTTTQTLTTPDIEHPDPTTLSTKEPDKLNASTPQHTTVSTNTTEGNKSNIQIARSPEPPSGNTPEEATKMLHGTTTPTASQPDTATATELLRNFNNKTQPEITPRNLTNRTATDNKTQTTTPVYTPTIKPQSSTTPNTQKTTQTGAGQDPSDNPIIKNSSTTSKQFKTGSPVNITEEPPKEDQTSIVIQRNITRFQDNRSIVQESNKVEESHPTTPKSGTEQESVTPEPKQVTAPDPMEHGRSGETTTPTPKTNSDTQSNRGKYGGDEDKEVRPGANIPDQNTSTIRVKNTPAPEPTDPKVDITTKRKCDKESTTTQQSTTTTLKTTTTKSISSGNKQQEHKEEDSTGDDKIVATDQGESIPNEEVPIVRSAPLQPPEITYQGAGSIIKMLGSFMKVSEPVTQKPEVKPPEKLELIDYINDDNFTYNYQCPQTVSQFFCRIIWHHKFKLADYCNGTVSMLAVLLQIDFIDSNVFLADKKKPIVPPNYYLCFNNHALIVHQALFETYKFPEVNRIIQMGPWHGTYFVKIAPKDNVSIGKLPFGKKDFLDWSWSHLANKSELTCVLSELCGYPLVVYRNGDIILGFYISYKNSVDMTTMPQSLTESEICGAVMDKMTTTTDTMGIEIGIEKGGKTLLLQSTDDEVFFSLTMSGGKCVQYSMQRMVYPGYVERLRPGKEPSKSKMHEEVVIAAHTLLETNTTSDSVLHNAKEKYHSLMNALRRFWG</sequence>
<evidence type="ECO:0000256" key="9">
    <source>
        <dbReference type="ARBA" id="ARBA00022844"/>
    </source>
</evidence>
<evidence type="ECO:0000256" key="11">
    <source>
        <dbReference type="ARBA" id="ARBA00022879"/>
    </source>
</evidence>
<dbReference type="Gene3D" id="2.120.10.10">
    <property type="match status" value="1"/>
</dbReference>
<feature type="compositionally biased region" description="Polar residues" evidence="18">
    <location>
        <begin position="973"/>
        <end position="995"/>
    </location>
</feature>
<keyword evidence="8" id="KW-1161">Viral attachment to host cell</keyword>
<feature type="compositionally biased region" description="Polar residues" evidence="18">
    <location>
        <begin position="1092"/>
        <end position="1104"/>
    </location>
</feature>
<dbReference type="InterPro" id="IPR000665">
    <property type="entry name" value="Hemagglutn/HN"/>
</dbReference>
<evidence type="ECO:0000256" key="1">
    <source>
        <dbReference type="ARBA" id="ARBA00004208"/>
    </source>
</evidence>
<feature type="compositionally biased region" description="Basic and acidic residues" evidence="18">
    <location>
        <begin position="1143"/>
        <end position="1152"/>
    </location>
</feature>
<keyword evidence="15" id="KW-0325">Glycoprotein</keyword>
<dbReference type="GO" id="GO:0046718">
    <property type="term" value="P:symbiont entry into host cell"/>
    <property type="evidence" value="ECO:0007669"/>
    <property type="project" value="UniProtKB-KW"/>
</dbReference>
<keyword evidence="14 19" id="KW-0472">Membrane</keyword>